<feature type="transmembrane region" description="Helical" evidence="6">
    <location>
        <begin position="56"/>
        <end position="72"/>
    </location>
</feature>
<sequence>MNILIGLLPALFWGLLPLCVSKIGGRPSQQIMGTTIGVLLTAIAASIFFLPVSDSAWAWLMCFLSGAFWAFGQMNQYRAFTQIGVSKTMPLSTGMQLAGTSLMGVLVFGEWGSAQQKIIGAVALALIIVGIWMTTKQENPQPDAGGNMKAGIITLLVSTVGYVGYSFFPNFTDIPGQEKFLPQALGMAVSAVLLSRFEKDGSRPWDKKVLQNLIGGVIFSGAALTYLISIEPARNGVATGFTLSQMNVVIATLGSIFLLGEKKTPKEMRFVLIGLALVVIGGIMIGTNTPPTP</sequence>
<feature type="transmembrane region" description="Helical" evidence="6">
    <location>
        <begin position="209"/>
        <end position="230"/>
    </location>
</feature>
<accession>A0ABS0NBR0</accession>
<feature type="transmembrane region" description="Helical" evidence="6">
    <location>
        <begin position="147"/>
        <end position="168"/>
    </location>
</feature>
<dbReference type="PANTHER" id="PTHR16119">
    <property type="entry name" value="TRANSMEMBRANE PROTEIN 144"/>
    <property type="match status" value="1"/>
</dbReference>
<keyword evidence="8" id="KW-1185">Reference proteome</keyword>
<feature type="transmembrane region" description="Helical" evidence="6">
    <location>
        <begin position="93"/>
        <end position="112"/>
    </location>
</feature>
<feature type="transmembrane region" description="Helical" evidence="6">
    <location>
        <begin position="236"/>
        <end position="258"/>
    </location>
</feature>
<name>A0ABS0NBR0_9NEIS</name>
<comment type="subcellular location">
    <subcellularLocation>
        <location evidence="1">Membrane</location>
        <topology evidence="1">Multi-pass membrane protein</topology>
    </subcellularLocation>
</comment>
<keyword evidence="4 6" id="KW-1133">Transmembrane helix</keyword>
<dbReference type="InterPro" id="IPR037185">
    <property type="entry name" value="EmrE-like"/>
</dbReference>
<dbReference type="Pfam" id="PF06800">
    <property type="entry name" value="Sugar_transport"/>
    <property type="match status" value="1"/>
</dbReference>
<dbReference type="PANTHER" id="PTHR16119:SF17">
    <property type="entry name" value="TRANSMEMBRANE PROTEIN 144"/>
    <property type="match status" value="1"/>
</dbReference>
<dbReference type="InterPro" id="IPR010651">
    <property type="entry name" value="Sugar_transport"/>
</dbReference>
<evidence type="ECO:0000256" key="6">
    <source>
        <dbReference type="SAM" id="Phobius"/>
    </source>
</evidence>
<dbReference type="CDD" id="cd23111">
    <property type="entry name" value="ribose_uptake_RbsU"/>
    <property type="match status" value="1"/>
</dbReference>
<evidence type="ECO:0000256" key="5">
    <source>
        <dbReference type="ARBA" id="ARBA00023136"/>
    </source>
</evidence>
<evidence type="ECO:0000313" key="7">
    <source>
        <dbReference type="EMBL" id="MBH5329697.1"/>
    </source>
</evidence>
<evidence type="ECO:0000256" key="4">
    <source>
        <dbReference type="ARBA" id="ARBA00022989"/>
    </source>
</evidence>
<feature type="transmembrane region" description="Helical" evidence="6">
    <location>
        <begin position="118"/>
        <end position="135"/>
    </location>
</feature>
<dbReference type="SUPFAM" id="SSF103481">
    <property type="entry name" value="Multidrug resistance efflux transporter EmrE"/>
    <property type="match status" value="2"/>
</dbReference>
<gene>
    <name evidence="7" type="ORF">H9Q10_08455</name>
</gene>
<reference evidence="7 8" key="1">
    <citation type="submission" date="2020-09" db="EMBL/GenBank/DDBJ databases">
        <title>Eikenella S3660 sp. nov., isolated from a throat swab.</title>
        <authorList>
            <person name="Buhl M."/>
        </authorList>
    </citation>
    <scope>NUCLEOTIDE SEQUENCE [LARGE SCALE GENOMIC DNA]</scope>
    <source>
        <strain evidence="7 8">S3360</strain>
    </source>
</reference>
<keyword evidence="5 6" id="KW-0472">Membrane</keyword>
<comment type="caution">
    <text evidence="7">The sequence shown here is derived from an EMBL/GenBank/DDBJ whole genome shotgun (WGS) entry which is preliminary data.</text>
</comment>
<feature type="transmembrane region" description="Helical" evidence="6">
    <location>
        <begin position="31"/>
        <end position="50"/>
    </location>
</feature>
<evidence type="ECO:0000313" key="8">
    <source>
        <dbReference type="Proteomes" id="UP000768471"/>
    </source>
</evidence>
<proteinExistence type="inferred from homology"/>
<evidence type="ECO:0000256" key="3">
    <source>
        <dbReference type="ARBA" id="ARBA00022692"/>
    </source>
</evidence>
<keyword evidence="3 6" id="KW-0812">Transmembrane</keyword>
<dbReference type="Proteomes" id="UP000768471">
    <property type="component" value="Unassembled WGS sequence"/>
</dbReference>
<feature type="transmembrane region" description="Helical" evidence="6">
    <location>
        <begin position="270"/>
        <end position="287"/>
    </location>
</feature>
<evidence type="ECO:0000256" key="1">
    <source>
        <dbReference type="ARBA" id="ARBA00004141"/>
    </source>
</evidence>
<dbReference type="RefSeq" id="WP_197903530.1">
    <property type="nucleotide sequence ID" value="NZ_JACSGR010000006.1"/>
</dbReference>
<organism evidence="7 8">
    <name type="scientific">Eikenella glucosivorans</name>
    <dbReference type="NCBI Taxonomy" id="2766967"/>
    <lineage>
        <taxon>Bacteria</taxon>
        <taxon>Pseudomonadati</taxon>
        <taxon>Pseudomonadota</taxon>
        <taxon>Betaproteobacteria</taxon>
        <taxon>Neisseriales</taxon>
        <taxon>Neisseriaceae</taxon>
        <taxon>Eikenella</taxon>
    </lineage>
</organism>
<feature type="transmembrane region" description="Helical" evidence="6">
    <location>
        <begin position="6"/>
        <end position="24"/>
    </location>
</feature>
<evidence type="ECO:0000256" key="2">
    <source>
        <dbReference type="ARBA" id="ARBA00006117"/>
    </source>
</evidence>
<comment type="similarity">
    <text evidence="2">Belongs to the GRP transporter (TC 2.A.7.5) family.</text>
</comment>
<protein>
    <submittedName>
        <fullName evidence="7">RbsU/GlcU family sugar/proton symporter</fullName>
    </submittedName>
</protein>
<dbReference type="EMBL" id="JACSGR010000006">
    <property type="protein sequence ID" value="MBH5329697.1"/>
    <property type="molecule type" value="Genomic_DNA"/>
</dbReference>